<name>A0A177CFQ3_9PLEO</name>
<dbReference type="InParanoid" id="A0A177CFQ3"/>
<keyword evidence="1" id="KW-0812">Transmembrane</keyword>
<evidence type="ECO:0000256" key="1">
    <source>
        <dbReference type="SAM" id="Phobius"/>
    </source>
</evidence>
<sequence>MSPSQPQAKDAVPAAPRSSATSFAIKTLSIVRIFTGAACLIAPRLTCGLHSYNVPSEHSFLVRMMAIREAVIGGLLITAVDGKREDGGGREIRRALWAGIMNDSVDIANLVFGLSRGEVGQTTSSMIGGAAVGAISLAIWILKNL</sequence>
<keyword evidence="1" id="KW-1133">Transmembrane helix</keyword>
<organism evidence="2 3">
    <name type="scientific">Paraphaeosphaeria sporulosa</name>
    <dbReference type="NCBI Taxonomy" id="1460663"/>
    <lineage>
        <taxon>Eukaryota</taxon>
        <taxon>Fungi</taxon>
        <taxon>Dikarya</taxon>
        <taxon>Ascomycota</taxon>
        <taxon>Pezizomycotina</taxon>
        <taxon>Dothideomycetes</taxon>
        <taxon>Pleosporomycetidae</taxon>
        <taxon>Pleosporales</taxon>
        <taxon>Massarineae</taxon>
        <taxon>Didymosphaeriaceae</taxon>
        <taxon>Paraphaeosphaeria</taxon>
    </lineage>
</organism>
<dbReference type="RefSeq" id="XP_018036157.1">
    <property type="nucleotide sequence ID" value="XM_018181977.1"/>
</dbReference>
<dbReference type="EMBL" id="KV441552">
    <property type="protein sequence ID" value="OAG05792.1"/>
    <property type="molecule type" value="Genomic_DNA"/>
</dbReference>
<dbReference type="GeneID" id="28765463"/>
<gene>
    <name evidence="2" type="ORF">CC84DRAFT_1205500</name>
</gene>
<dbReference type="OrthoDB" id="4160064at2759"/>
<keyword evidence="1" id="KW-0472">Membrane</keyword>
<proteinExistence type="predicted"/>
<evidence type="ECO:0000313" key="2">
    <source>
        <dbReference type="EMBL" id="OAG05792.1"/>
    </source>
</evidence>
<dbReference type="Proteomes" id="UP000077069">
    <property type="component" value="Unassembled WGS sequence"/>
</dbReference>
<accession>A0A177CFQ3</accession>
<reference evidence="2 3" key="1">
    <citation type="submission" date="2016-05" db="EMBL/GenBank/DDBJ databases">
        <title>Comparative analysis of secretome profiles of manganese(II)-oxidizing ascomycete fungi.</title>
        <authorList>
            <consortium name="DOE Joint Genome Institute"/>
            <person name="Zeiner C.A."/>
            <person name="Purvine S.O."/>
            <person name="Zink E.M."/>
            <person name="Wu S."/>
            <person name="Pasa-Tolic L."/>
            <person name="Chaput D.L."/>
            <person name="Haridas S."/>
            <person name="Grigoriev I.V."/>
            <person name="Santelli C.M."/>
            <person name="Hansel C.M."/>
        </authorList>
    </citation>
    <scope>NUCLEOTIDE SEQUENCE [LARGE SCALE GENOMIC DNA]</scope>
    <source>
        <strain evidence="2 3">AP3s5-JAC2a</strain>
    </source>
</reference>
<dbReference type="AlphaFoldDB" id="A0A177CFQ3"/>
<evidence type="ECO:0000313" key="3">
    <source>
        <dbReference type="Proteomes" id="UP000077069"/>
    </source>
</evidence>
<protein>
    <submittedName>
        <fullName evidence="2">Uncharacterized protein</fullName>
    </submittedName>
</protein>
<feature type="transmembrane region" description="Helical" evidence="1">
    <location>
        <begin position="124"/>
        <end position="142"/>
    </location>
</feature>
<keyword evidence="3" id="KW-1185">Reference proteome</keyword>